<protein>
    <submittedName>
        <fullName evidence="5">Ras and ef-hand domain-containing protein</fullName>
    </submittedName>
</protein>
<dbReference type="PANTHER" id="PTHR47977">
    <property type="entry name" value="RAS-RELATED PROTEIN RAB"/>
    <property type="match status" value="1"/>
</dbReference>
<organism evidence="5 7">
    <name type="scientific">Anaeramoeba flamelloides</name>
    <dbReference type="NCBI Taxonomy" id="1746091"/>
    <lineage>
        <taxon>Eukaryota</taxon>
        <taxon>Metamonada</taxon>
        <taxon>Anaeramoebidae</taxon>
        <taxon>Anaeramoeba</taxon>
    </lineage>
</organism>
<dbReference type="AlphaFoldDB" id="A0AAV7ZKI5"/>
<dbReference type="PRINTS" id="PR00449">
    <property type="entry name" value="RASTRNSFRMNG"/>
</dbReference>
<keyword evidence="8" id="KW-1185">Reference proteome</keyword>
<dbReference type="NCBIfam" id="TIGR00231">
    <property type="entry name" value="small_GTP"/>
    <property type="match status" value="1"/>
</dbReference>
<dbReference type="GO" id="GO:0003924">
    <property type="term" value="F:GTPase activity"/>
    <property type="evidence" value="ECO:0007669"/>
    <property type="project" value="InterPro"/>
</dbReference>
<evidence type="ECO:0000313" key="8">
    <source>
        <dbReference type="Proteomes" id="UP001150062"/>
    </source>
</evidence>
<evidence type="ECO:0000313" key="7">
    <source>
        <dbReference type="Proteomes" id="UP001146793"/>
    </source>
</evidence>
<evidence type="ECO:0000313" key="5">
    <source>
        <dbReference type="EMBL" id="KAJ3440790.1"/>
    </source>
</evidence>
<keyword evidence="2" id="KW-0342">GTP-binding</keyword>
<dbReference type="SMART" id="SM00177">
    <property type="entry name" value="ARF"/>
    <property type="match status" value="1"/>
</dbReference>
<reference evidence="5" key="2">
    <citation type="submission" date="2022-08" db="EMBL/GenBank/DDBJ databases">
        <title>Novel sulphate-reducing endosymbionts in the free-living metamonad Anaeramoeba.</title>
        <authorList>
            <person name="Jerlstrom-Hultqvist J."/>
            <person name="Cepicka I."/>
            <person name="Gallot-Lavallee L."/>
            <person name="Salas-Leiva D."/>
            <person name="Curtis B.A."/>
            <person name="Zahonova K."/>
            <person name="Pipaliya S."/>
            <person name="Dacks J."/>
            <person name="Roger A.J."/>
        </authorList>
    </citation>
    <scope>NUCLEOTIDE SEQUENCE</scope>
    <source>
        <strain evidence="5">Busselton2</strain>
    </source>
</reference>
<dbReference type="EMBL" id="JAOAOG010000168">
    <property type="protein sequence ID" value="KAJ6243367.1"/>
    <property type="molecule type" value="Genomic_DNA"/>
</dbReference>
<dbReference type="PROSITE" id="PS51421">
    <property type="entry name" value="RAS"/>
    <property type="match status" value="1"/>
</dbReference>
<evidence type="ECO:0000256" key="3">
    <source>
        <dbReference type="ARBA" id="ARBA00023288"/>
    </source>
</evidence>
<proteinExistence type="predicted"/>
<sequence length="236" mass="27367">MSTSQEYHHLVKLIVLGDTGVGKTSIILKYIENKFLLTVPSTIAVDFKFQVLNVLNRKVKVQVWDTAGQEIFRGIVRNYYRRSHGVILIYDVVNRNSFDSLPSWFEEIEENCEHTNTVLTGNKYDLCQSRKVKIEEGVKIAEENKSEYIEVSAKSGHNIQKMFEKLITKIVAQMIEEETEEEKEMFEKSFKKQEIEKKKSILNEKKNENEKNNDDEIPKLNVINVNPKKESNSGCC</sequence>
<dbReference type="SMART" id="SM00174">
    <property type="entry name" value="RHO"/>
    <property type="match status" value="1"/>
</dbReference>
<dbReference type="InterPro" id="IPR050227">
    <property type="entry name" value="Rab"/>
</dbReference>
<dbReference type="SMART" id="SM00173">
    <property type="entry name" value="RAS"/>
    <property type="match status" value="1"/>
</dbReference>
<reference evidence="6" key="1">
    <citation type="submission" date="2022-08" db="EMBL/GenBank/DDBJ databases">
        <title>Novel sulfate-reducing endosymbionts in the free-living metamonad Anaeramoeba.</title>
        <authorList>
            <person name="Jerlstrom-Hultqvist J."/>
            <person name="Cepicka I."/>
            <person name="Gallot-Lavallee L."/>
            <person name="Salas-Leiva D."/>
            <person name="Curtis B.A."/>
            <person name="Zahonova K."/>
            <person name="Pipaliya S."/>
            <person name="Dacks J."/>
            <person name="Roger A.J."/>
        </authorList>
    </citation>
    <scope>NUCLEOTIDE SEQUENCE</scope>
    <source>
        <strain evidence="6">Schooner1</strain>
    </source>
</reference>
<dbReference type="Proteomes" id="UP001146793">
    <property type="component" value="Unassembled WGS sequence"/>
</dbReference>
<dbReference type="InterPro" id="IPR005225">
    <property type="entry name" value="Small_GTP-bd"/>
</dbReference>
<accession>A0AAV7ZKI5</accession>
<dbReference type="GO" id="GO:0005525">
    <property type="term" value="F:GTP binding"/>
    <property type="evidence" value="ECO:0007669"/>
    <property type="project" value="UniProtKB-KW"/>
</dbReference>
<name>A0AAV7ZKI5_9EUKA</name>
<dbReference type="SUPFAM" id="SSF52540">
    <property type="entry name" value="P-loop containing nucleoside triphosphate hydrolases"/>
    <property type="match status" value="1"/>
</dbReference>
<dbReference type="SMART" id="SM00175">
    <property type="entry name" value="RAB"/>
    <property type="match status" value="1"/>
</dbReference>
<feature type="compositionally biased region" description="Basic and acidic residues" evidence="4">
    <location>
        <begin position="227"/>
        <end position="236"/>
    </location>
</feature>
<feature type="region of interest" description="Disordered" evidence="4">
    <location>
        <begin position="186"/>
        <end position="236"/>
    </location>
</feature>
<dbReference type="Proteomes" id="UP001150062">
    <property type="component" value="Unassembled WGS sequence"/>
</dbReference>
<dbReference type="SMART" id="SM00176">
    <property type="entry name" value="RAN"/>
    <property type="match status" value="1"/>
</dbReference>
<keyword evidence="1" id="KW-0547">Nucleotide-binding</keyword>
<dbReference type="Pfam" id="PF00071">
    <property type="entry name" value="Ras"/>
    <property type="match status" value="1"/>
</dbReference>
<gene>
    <name evidence="5" type="ORF">M0812_14463</name>
    <name evidence="6" type="ORF">M0813_21804</name>
</gene>
<dbReference type="InterPro" id="IPR027417">
    <property type="entry name" value="P-loop_NTPase"/>
</dbReference>
<dbReference type="FunFam" id="3.40.50.300:FF:001129">
    <property type="entry name" value="ras-related protein Rab-44 isoform X2"/>
    <property type="match status" value="1"/>
</dbReference>
<dbReference type="PROSITE" id="PS51420">
    <property type="entry name" value="RHO"/>
    <property type="match status" value="1"/>
</dbReference>
<evidence type="ECO:0000256" key="4">
    <source>
        <dbReference type="SAM" id="MobiDB-lite"/>
    </source>
</evidence>
<evidence type="ECO:0000256" key="1">
    <source>
        <dbReference type="ARBA" id="ARBA00022741"/>
    </source>
</evidence>
<dbReference type="Gene3D" id="3.40.50.300">
    <property type="entry name" value="P-loop containing nucleotide triphosphate hydrolases"/>
    <property type="match status" value="1"/>
</dbReference>
<keyword evidence="3" id="KW-0449">Lipoprotein</keyword>
<comment type="caution">
    <text evidence="5">The sequence shown here is derived from an EMBL/GenBank/DDBJ whole genome shotgun (WGS) entry which is preliminary data.</text>
</comment>
<dbReference type="EMBL" id="JANTQA010000030">
    <property type="protein sequence ID" value="KAJ3440790.1"/>
    <property type="molecule type" value="Genomic_DNA"/>
</dbReference>
<evidence type="ECO:0000256" key="2">
    <source>
        <dbReference type="ARBA" id="ARBA00023134"/>
    </source>
</evidence>
<feature type="compositionally biased region" description="Basic and acidic residues" evidence="4">
    <location>
        <begin position="186"/>
        <end position="218"/>
    </location>
</feature>
<dbReference type="InterPro" id="IPR001806">
    <property type="entry name" value="Small_GTPase"/>
</dbReference>
<dbReference type="CDD" id="cd00154">
    <property type="entry name" value="Rab"/>
    <property type="match status" value="1"/>
</dbReference>
<dbReference type="PROSITE" id="PS51419">
    <property type="entry name" value="RAB"/>
    <property type="match status" value="1"/>
</dbReference>
<evidence type="ECO:0000313" key="6">
    <source>
        <dbReference type="EMBL" id="KAJ6243367.1"/>
    </source>
</evidence>